<dbReference type="InterPro" id="IPR028259">
    <property type="entry name" value="AP2-like_int_N"/>
</dbReference>
<evidence type="ECO:0000313" key="3">
    <source>
        <dbReference type="EMBL" id="MTV82490.1"/>
    </source>
</evidence>
<keyword evidence="4" id="KW-1185">Reference proteome</keyword>
<gene>
    <name evidence="3" type="ORF">GM612_07485</name>
</gene>
<proteinExistence type="predicted"/>
<evidence type="ECO:0000256" key="1">
    <source>
        <dbReference type="SAM" id="MobiDB-lite"/>
    </source>
</evidence>
<reference evidence="3 4" key="1">
    <citation type="submission" date="2019-11" db="EMBL/GenBank/DDBJ databases">
        <title>Lactobacillus sp. nov. CRM56-3, isolated from fermented tea leaves.</title>
        <authorList>
            <person name="Phuengjayaem S."/>
            <person name="Tanasupawat S."/>
        </authorList>
    </citation>
    <scope>NUCLEOTIDE SEQUENCE [LARGE SCALE GENOMIC DNA]</scope>
    <source>
        <strain evidence="3 4">CRM56-3</strain>
    </source>
</reference>
<dbReference type="AlphaFoldDB" id="A0A7X2XVU9"/>
<evidence type="ECO:0000313" key="4">
    <source>
        <dbReference type="Proteomes" id="UP000466388"/>
    </source>
</evidence>
<dbReference type="Proteomes" id="UP000466388">
    <property type="component" value="Unassembled WGS sequence"/>
</dbReference>
<comment type="caution">
    <text evidence="3">The sequence shown here is derived from an EMBL/GenBank/DDBJ whole genome shotgun (WGS) entry which is preliminary data.</text>
</comment>
<evidence type="ECO:0000259" key="2">
    <source>
        <dbReference type="Pfam" id="PF14657"/>
    </source>
</evidence>
<feature type="compositionally biased region" description="Basic residues" evidence="1">
    <location>
        <begin position="36"/>
        <end position="46"/>
    </location>
</feature>
<sequence>MYIMATFKKYEDRHGNERWSFQAYLGIDPATGKSVKTTRRGFKHKKEAQLAMNRLK</sequence>
<protein>
    <recommendedName>
        <fullName evidence="2">AP2-like integrase N-terminal domain-containing protein</fullName>
    </recommendedName>
</protein>
<organism evidence="3 4">
    <name type="scientific">Secundilactobacillus folii</name>
    <dbReference type="NCBI Taxonomy" id="2678357"/>
    <lineage>
        <taxon>Bacteria</taxon>
        <taxon>Bacillati</taxon>
        <taxon>Bacillota</taxon>
        <taxon>Bacilli</taxon>
        <taxon>Lactobacillales</taxon>
        <taxon>Lactobacillaceae</taxon>
        <taxon>Secundilactobacillus</taxon>
    </lineage>
</organism>
<feature type="region of interest" description="Disordered" evidence="1">
    <location>
        <begin position="36"/>
        <end position="56"/>
    </location>
</feature>
<dbReference type="EMBL" id="WNJO01000007">
    <property type="protein sequence ID" value="MTV82490.1"/>
    <property type="molecule type" value="Genomic_DNA"/>
</dbReference>
<dbReference type="Pfam" id="PF14657">
    <property type="entry name" value="Arm-DNA-bind_4"/>
    <property type="match status" value="1"/>
</dbReference>
<feature type="domain" description="AP2-like integrase N-terminal" evidence="2">
    <location>
        <begin position="18"/>
        <end position="55"/>
    </location>
</feature>
<accession>A0A7X2XVU9</accession>
<name>A0A7X2XVU9_9LACO</name>